<evidence type="ECO:0000256" key="1">
    <source>
        <dbReference type="SAM" id="Phobius"/>
    </source>
</evidence>
<dbReference type="EMBL" id="JACHTE010000006">
    <property type="protein sequence ID" value="MBB1088831.1"/>
    <property type="molecule type" value="Genomic_DNA"/>
</dbReference>
<proteinExistence type="predicted"/>
<feature type="transmembrane region" description="Helical" evidence="1">
    <location>
        <begin position="164"/>
        <end position="187"/>
    </location>
</feature>
<keyword evidence="3" id="KW-1185">Reference proteome</keyword>
<keyword evidence="1" id="KW-1133">Transmembrane helix</keyword>
<name>A0A7W3YF44_9GAMM</name>
<sequence length="195" mass="20562">MSTSQNTTVRAAVAGSPLVQELARSWWLLVIYGLIAVAFGLFALFRPAAVTLSLTWLFGFMALVEGIFAVIALFTGKHALSKGWQVVYALASLALGVLTIANPVATAGVLVMFLAAWLIVGGVYRLVFAIRVRKQISGEWLVALSGVLAIVIGLLFAMSPVVGLAAVGLWIGIGALLYGLVQLFAGFKLRSLKAG</sequence>
<feature type="transmembrane region" description="Helical" evidence="1">
    <location>
        <begin position="86"/>
        <end position="104"/>
    </location>
</feature>
<accession>A0A7W3YF44</accession>
<feature type="transmembrane region" description="Helical" evidence="1">
    <location>
        <begin position="140"/>
        <end position="158"/>
    </location>
</feature>
<keyword evidence="1" id="KW-0472">Membrane</keyword>
<dbReference type="Pfam" id="PF03729">
    <property type="entry name" value="DUF308"/>
    <property type="match status" value="1"/>
</dbReference>
<gene>
    <name evidence="2" type="ORF">H4F99_10040</name>
</gene>
<evidence type="ECO:0000313" key="2">
    <source>
        <dbReference type="EMBL" id="MBB1088831.1"/>
    </source>
</evidence>
<comment type="caution">
    <text evidence="2">The sequence shown here is derived from an EMBL/GenBank/DDBJ whole genome shotgun (WGS) entry which is preliminary data.</text>
</comment>
<dbReference type="PANTHER" id="PTHR34989:SF1">
    <property type="entry name" value="PROTEIN HDED"/>
    <property type="match status" value="1"/>
</dbReference>
<keyword evidence="1" id="KW-0812">Transmembrane</keyword>
<dbReference type="GO" id="GO:0005886">
    <property type="term" value="C:plasma membrane"/>
    <property type="evidence" value="ECO:0007669"/>
    <property type="project" value="TreeGrafter"/>
</dbReference>
<feature type="transmembrane region" description="Helical" evidence="1">
    <location>
        <begin position="51"/>
        <end position="74"/>
    </location>
</feature>
<feature type="transmembrane region" description="Helical" evidence="1">
    <location>
        <begin position="26"/>
        <end position="45"/>
    </location>
</feature>
<protein>
    <submittedName>
        <fullName evidence="2">HdeD family acid-resistance protein</fullName>
    </submittedName>
</protein>
<reference evidence="2 3" key="1">
    <citation type="submission" date="2020-07" db="EMBL/GenBank/DDBJ databases">
        <authorList>
            <person name="Xu S."/>
            <person name="Li A."/>
        </authorList>
    </citation>
    <scope>NUCLEOTIDE SEQUENCE [LARGE SCALE GENOMIC DNA]</scope>
    <source>
        <strain evidence="2 3">SG-8</strain>
    </source>
</reference>
<dbReference type="AlphaFoldDB" id="A0A7W3YF44"/>
<feature type="transmembrane region" description="Helical" evidence="1">
    <location>
        <begin position="110"/>
        <end position="128"/>
    </location>
</feature>
<dbReference type="Proteomes" id="UP000552587">
    <property type="component" value="Unassembled WGS sequence"/>
</dbReference>
<organism evidence="2 3">
    <name type="scientific">Marilutibacter penaei</name>
    <dbReference type="NCBI Taxonomy" id="2759900"/>
    <lineage>
        <taxon>Bacteria</taxon>
        <taxon>Pseudomonadati</taxon>
        <taxon>Pseudomonadota</taxon>
        <taxon>Gammaproteobacteria</taxon>
        <taxon>Lysobacterales</taxon>
        <taxon>Lysobacteraceae</taxon>
        <taxon>Marilutibacter</taxon>
    </lineage>
</organism>
<dbReference type="RefSeq" id="WP_182669598.1">
    <property type="nucleotide sequence ID" value="NZ_JACHTE010000006.1"/>
</dbReference>
<dbReference type="InterPro" id="IPR005325">
    <property type="entry name" value="DUF308_memb"/>
</dbReference>
<evidence type="ECO:0000313" key="3">
    <source>
        <dbReference type="Proteomes" id="UP000552587"/>
    </source>
</evidence>
<dbReference type="PANTHER" id="PTHR34989">
    <property type="entry name" value="PROTEIN HDED"/>
    <property type="match status" value="1"/>
</dbReference>
<dbReference type="InterPro" id="IPR052712">
    <property type="entry name" value="Acid_resist_chaperone_HdeD"/>
</dbReference>